<gene>
    <name evidence="1" type="ORF">SAMN02745120_1283</name>
</gene>
<dbReference type="InterPro" id="IPR018841">
    <property type="entry name" value="DUF2442"/>
</dbReference>
<dbReference type="RefSeq" id="WP_079589177.1">
    <property type="nucleotide sequence ID" value="NZ_FUYN01000002.1"/>
</dbReference>
<evidence type="ECO:0000313" key="1">
    <source>
        <dbReference type="EMBL" id="SKB40037.1"/>
    </source>
</evidence>
<dbReference type="EMBL" id="FUYN01000002">
    <property type="protein sequence ID" value="SKB40037.1"/>
    <property type="molecule type" value="Genomic_DNA"/>
</dbReference>
<dbReference type="Pfam" id="PF10387">
    <property type="entry name" value="DUF2442"/>
    <property type="match status" value="1"/>
</dbReference>
<accession>A0A1T5AZ15</accession>
<dbReference type="OrthoDB" id="162796at2"/>
<dbReference type="Gene3D" id="3.30.2020.10">
    <property type="entry name" value="NE0471-like N-terminal domain"/>
    <property type="match status" value="1"/>
</dbReference>
<proteinExistence type="predicted"/>
<protein>
    <recommendedName>
        <fullName evidence="3">DUF2442 domain-containing protein</fullName>
    </recommendedName>
</protein>
<dbReference type="Proteomes" id="UP000243406">
    <property type="component" value="Unassembled WGS sequence"/>
</dbReference>
<keyword evidence="2" id="KW-1185">Reference proteome</keyword>
<organism evidence="1 2">
    <name type="scientific">Acetoanaerobium noterae</name>
    <dbReference type="NCBI Taxonomy" id="745369"/>
    <lineage>
        <taxon>Bacteria</taxon>
        <taxon>Bacillati</taxon>
        <taxon>Bacillota</taxon>
        <taxon>Clostridia</taxon>
        <taxon>Peptostreptococcales</taxon>
        <taxon>Filifactoraceae</taxon>
        <taxon>Acetoanaerobium</taxon>
    </lineage>
</organism>
<evidence type="ECO:0008006" key="3">
    <source>
        <dbReference type="Google" id="ProtNLM"/>
    </source>
</evidence>
<reference evidence="2" key="1">
    <citation type="submission" date="2017-02" db="EMBL/GenBank/DDBJ databases">
        <authorList>
            <person name="Varghese N."/>
            <person name="Submissions S."/>
        </authorList>
    </citation>
    <scope>NUCLEOTIDE SEQUENCE [LARGE SCALE GENOMIC DNA]</scope>
    <source>
        <strain evidence="2">ATCC 35199</strain>
    </source>
</reference>
<dbReference type="AlphaFoldDB" id="A0A1T5AZ15"/>
<name>A0A1T5AZ15_9FIRM</name>
<dbReference type="SUPFAM" id="SSF143880">
    <property type="entry name" value="NE0471 N-terminal domain-like"/>
    <property type="match status" value="1"/>
</dbReference>
<sequence length="81" mass="9735">MYISVKSVRPLSEYQLLLTFENGEKKIFDMKPYLDKGIYKELKDENKFKTVRISFDSIEWCNKADIDPEFLYEKSKKITEQ</sequence>
<evidence type="ECO:0000313" key="2">
    <source>
        <dbReference type="Proteomes" id="UP000243406"/>
    </source>
</evidence>
<dbReference type="InterPro" id="IPR036782">
    <property type="entry name" value="NE0471-like_N"/>
</dbReference>